<dbReference type="Pfam" id="PF09952">
    <property type="entry name" value="AbiEi_2"/>
    <property type="match status" value="1"/>
</dbReference>
<evidence type="ECO:0000313" key="1">
    <source>
        <dbReference type="EMBL" id="MFI2489723.1"/>
    </source>
</evidence>
<gene>
    <name evidence="1" type="ORF">ACH47X_22610</name>
</gene>
<dbReference type="RefSeq" id="WP_397407143.1">
    <property type="nucleotide sequence ID" value="NZ_JBIRYI010000016.1"/>
</dbReference>
<proteinExistence type="predicted"/>
<dbReference type="EMBL" id="JBIRYI010000016">
    <property type="protein sequence ID" value="MFI2489723.1"/>
    <property type="molecule type" value="Genomic_DNA"/>
</dbReference>
<organism evidence="1 2">
    <name type="scientific">Promicromonospora kroppenstedtii</name>
    <dbReference type="NCBI Taxonomy" id="440482"/>
    <lineage>
        <taxon>Bacteria</taxon>
        <taxon>Bacillati</taxon>
        <taxon>Actinomycetota</taxon>
        <taxon>Actinomycetes</taxon>
        <taxon>Micrococcales</taxon>
        <taxon>Promicromonosporaceae</taxon>
        <taxon>Promicromonospora</taxon>
    </lineage>
</organism>
<protein>
    <submittedName>
        <fullName evidence="1">Type IV toxin-antitoxin system AbiEi family antitoxin</fullName>
    </submittedName>
</protein>
<keyword evidence="2" id="KW-1185">Reference proteome</keyword>
<dbReference type="InterPro" id="IPR019238">
    <property type="entry name" value="AbiEi_2"/>
</dbReference>
<evidence type="ECO:0000313" key="2">
    <source>
        <dbReference type="Proteomes" id="UP001611580"/>
    </source>
</evidence>
<dbReference type="Proteomes" id="UP001611580">
    <property type="component" value="Unassembled WGS sequence"/>
</dbReference>
<reference evidence="1 2" key="1">
    <citation type="submission" date="2024-10" db="EMBL/GenBank/DDBJ databases">
        <title>The Natural Products Discovery Center: Release of the First 8490 Sequenced Strains for Exploring Actinobacteria Biosynthetic Diversity.</title>
        <authorList>
            <person name="Kalkreuter E."/>
            <person name="Kautsar S.A."/>
            <person name="Yang D."/>
            <person name="Bader C.D."/>
            <person name="Teijaro C.N."/>
            <person name="Fluegel L."/>
            <person name="Davis C.M."/>
            <person name="Simpson J.R."/>
            <person name="Lauterbach L."/>
            <person name="Steele A.D."/>
            <person name="Gui C."/>
            <person name="Meng S."/>
            <person name="Li G."/>
            <person name="Viehrig K."/>
            <person name="Ye F."/>
            <person name="Su P."/>
            <person name="Kiefer A.F."/>
            <person name="Nichols A."/>
            <person name="Cepeda A.J."/>
            <person name="Yan W."/>
            <person name="Fan B."/>
            <person name="Jiang Y."/>
            <person name="Adhikari A."/>
            <person name="Zheng C.-J."/>
            <person name="Schuster L."/>
            <person name="Cowan T.M."/>
            <person name="Smanski M.J."/>
            <person name="Chevrette M.G."/>
            <person name="De Carvalho L.P.S."/>
            <person name="Shen B."/>
        </authorList>
    </citation>
    <scope>NUCLEOTIDE SEQUENCE [LARGE SCALE GENOMIC DNA]</scope>
    <source>
        <strain evidence="1 2">NPDC019481</strain>
    </source>
</reference>
<name>A0ABW7XQU5_9MICO</name>
<sequence length="333" mass="36306">MADLNEVPPLPAALVAGLADLGFEAEVHEELPADRVIRRAVVTVTRPGSAQRFELLCGRGVRMADLARLPRSGLHQFVFTDYVPDATGASFRRAGVRYLDEAGNAWINFGAVLVDIRGRRRQGSKEGPRATRGNLFSPGSAQVVLVLLAWPELWRVTRRELAHTAGVSLGKAHDVVEILRQAGFGPDAVGRPDGDLLDLWAAAYPTGLARRLELGAFHGPVDKIRSIGADQRLYVSGEVAVDDLLRPSTLVVYVADLDPRLALVNRWRADGPPNIRVRRSFWREPHGRRAAGSENVAAPWPLVYADLLASTDPRVRAAAGDWKDRHAGSLKGL</sequence>
<accession>A0ABW7XQU5</accession>
<comment type="caution">
    <text evidence="1">The sequence shown here is derived from an EMBL/GenBank/DDBJ whole genome shotgun (WGS) entry which is preliminary data.</text>
</comment>